<feature type="region of interest" description="Disordered" evidence="2">
    <location>
        <begin position="162"/>
        <end position="244"/>
    </location>
</feature>
<feature type="region of interest" description="Disordered" evidence="2">
    <location>
        <begin position="292"/>
        <end position="311"/>
    </location>
</feature>
<evidence type="ECO:0000256" key="1">
    <source>
        <dbReference type="RuleBase" id="RU369095"/>
    </source>
</evidence>
<organism evidence="4 5">
    <name type="scientific">Rubroshorea leprosula</name>
    <dbReference type="NCBI Taxonomy" id="152421"/>
    <lineage>
        <taxon>Eukaryota</taxon>
        <taxon>Viridiplantae</taxon>
        <taxon>Streptophyta</taxon>
        <taxon>Embryophyta</taxon>
        <taxon>Tracheophyta</taxon>
        <taxon>Spermatophyta</taxon>
        <taxon>Magnoliopsida</taxon>
        <taxon>eudicotyledons</taxon>
        <taxon>Gunneridae</taxon>
        <taxon>Pentapetalae</taxon>
        <taxon>rosids</taxon>
        <taxon>malvids</taxon>
        <taxon>Malvales</taxon>
        <taxon>Dipterocarpaceae</taxon>
        <taxon>Rubroshorea</taxon>
    </lineage>
</organism>
<feature type="compositionally biased region" description="Polar residues" evidence="2">
    <location>
        <begin position="211"/>
        <end position="231"/>
    </location>
</feature>
<dbReference type="GO" id="GO:0061157">
    <property type="term" value="P:mRNA destabilization"/>
    <property type="evidence" value="ECO:0007669"/>
    <property type="project" value="TreeGrafter"/>
</dbReference>
<comment type="caution">
    <text evidence="4">The sequence shown here is derived from an EMBL/GenBank/DDBJ whole genome shotgun (WGS) entry which is preliminary data.</text>
</comment>
<gene>
    <name evidence="4" type="ORF">SLEP1_g6648</name>
</gene>
<accession>A0AAV5I5V0</accession>
<dbReference type="AlphaFoldDB" id="A0AAV5I5V0"/>
<sequence length="688" mass="75222">MYNPSDHGNAGTYMIHGAEPNLHLTTPLLEQVETMHQEGAPEFIVDQGLYYPTATNYGYYCTGFETPIEWEDHPTIFSTDGPDVQYASAQSERMPYVYYTPSYGYAQSSYNPYNPYIPGAVMTDGPFVGAQQYYTIPSYQNPVTSPAIVPVMIQPDMIPNGSPNTLDFHTSVANRPDGKGLKQNPASALPRNSLKSASDRTNSLIRGDGPSRQSAVRGSVSTGYSPASTYGHQGRSPAGSIQTSNVISGGELLSHSNKLKPELPASTSISNFGFNTRGVVLDKLQPRINAGKALNDANSMPDILSEQNRGPRTNRLKNQLSVKAYTTKAGGSDTEGNIIICTDQFNRDDFPVDYVKAKFFVIKSYSEDDVHKSIKYNVWSSTSHGNKKLEAAYEDVQKIASGKPASCPIFLLFSVNASGQFCGVAEMIGPVDFQKDMNFWQQDKWSGSFPVKWHMIKDVPNSHFRHIILENNEDRPVTNSRDTQEVLYKQGLEMLKIFKNHPFKTSLLDDFAYYENRQKILQEEKARLLIKSLKSPIQVPQMDTANKKHLVGLPSQDQKLVEPGDSVLLKIMATSSADMVSTVCKTADTTVMNKTAEQIAVDAKDDVVSALNIGSLTINSKGEESKPSANAAVVAANALPLEIVTVGSVPIKVNGFAESSSFLRVGTIPLDPGALKLDEGDGSSKSGY</sequence>
<dbReference type="PROSITE" id="PS50882">
    <property type="entry name" value="YTH"/>
    <property type="match status" value="1"/>
</dbReference>
<dbReference type="InterPro" id="IPR045168">
    <property type="entry name" value="YTH_prot"/>
</dbReference>
<evidence type="ECO:0000313" key="4">
    <source>
        <dbReference type="EMBL" id="GKU93006.1"/>
    </source>
</evidence>
<dbReference type="Gene3D" id="3.10.590.10">
    <property type="entry name" value="ph1033 like domains"/>
    <property type="match status" value="1"/>
</dbReference>
<feature type="domain" description="YTH" evidence="3">
    <location>
        <begin position="357"/>
        <end position="498"/>
    </location>
</feature>
<comment type="function">
    <text evidence="1">Specifically recognizes and binds N6-methyladenosine (m6A)-containing RNAs, and regulates mRNA stability. M6A is a modification present at internal sites of mRNAs and some non-coding RNAs and plays a role in mRNA stability and processing.</text>
</comment>
<dbReference type="PANTHER" id="PTHR12357">
    <property type="entry name" value="YTH YT521-B HOMOLOGY DOMAIN-CONTAINING"/>
    <property type="match status" value="1"/>
</dbReference>
<dbReference type="EMBL" id="BPVZ01000006">
    <property type="protein sequence ID" value="GKU93006.1"/>
    <property type="molecule type" value="Genomic_DNA"/>
</dbReference>
<feature type="compositionally biased region" description="Polar residues" evidence="2">
    <location>
        <begin position="193"/>
        <end position="204"/>
    </location>
</feature>
<reference evidence="4 5" key="1">
    <citation type="journal article" date="2021" name="Commun. Biol.">
        <title>The genome of Shorea leprosula (Dipterocarpaceae) highlights the ecological relevance of drought in aseasonal tropical rainforests.</title>
        <authorList>
            <person name="Ng K.K.S."/>
            <person name="Kobayashi M.J."/>
            <person name="Fawcett J.A."/>
            <person name="Hatakeyama M."/>
            <person name="Paape T."/>
            <person name="Ng C.H."/>
            <person name="Ang C.C."/>
            <person name="Tnah L.H."/>
            <person name="Lee C.T."/>
            <person name="Nishiyama T."/>
            <person name="Sese J."/>
            <person name="O'Brien M.J."/>
            <person name="Copetti D."/>
            <person name="Mohd Noor M.I."/>
            <person name="Ong R.C."/>
            <person name="Putra M."/>
            <person name="Sireger I.Z."/>
            <person name="Indrioko S."/>
            <person name="Kosugi Y."/>
            <person name="Izuno A."/>
            <person name="Isagi Y."/>
            <person name="Lee S.L."/>
            <person name="Shimizu K.K."/>
        </authorList>
    </citation>
    <scope>NUCLEOTIDE SEQUENCE [LARGE SCALE GENOMIC DNA]</scope>
    <source>
        <strain evidence="4">214</strain>
    </source>
</reference>
<feature type="compositionally biased region" description="Polar residues" evidence="2">
    <location>
        <begin position="162"/>
        <end position="173"/>
    </location>
</feature>
<dbReference type="Proteomes" id="UP001054252">
    <property type="component" value="Unassembled WGS sequence"/>
</dbReference>
<dbReference type="GO" id="GO:0003729">
    <property type="term" value="F:mRNA binding"/>
    <property type="evidence" value="ECO:0007669"/>
    <property type="project" value="UniProtKB-UniRule"/>
</dbReference>
<keyword evidence="1" id="KW-0694">RNA-binding</keyword>
<dbReference type="CDD" id="cd21134">
    <property type="entry name" value="YTH"/>
    <property type="match status" value="1"/>
</dbReference>
<name>A0AAV5I5V0_9ROSI</name>
<evidence type="ECO:0000313" key="5">
    <source>
        <dbReference type="Proteomes" id="UP001054252"/>
    </source>
</evidence>
<dbReference type="GO" id="GO:0005737">
    <property type="term" value="C:cytoplasm"/>
    <property type="evidence" value="ECO:0007669"/>
    <property type="project" value="TreeGrafter"/>
</dbReference>
<evidence type="ECO:0000259" key="3">
    <source>
        <dbReference type="PROSITE" id="PS50882"/>
    </source>
</evidence>
<evidence type="ECO:0000256" key="2">
    <source>
        <dbReference type="SAM" id="MobiDB-lite"/>
    </source>
</evidence>
<dbReference type="InterPro" id="IPR007275">
    <property type="entry name" value="YTH_domain"/>
</dbReference>
<proteinExistence type="inferred from homology"/>
<dbReference type="GO" id="GO:1990247">
    <property type="term" value="F:N6-methyladenosine-containing RNA reader activity"/>
    <property type="evidence" value="ECO:0007669"/>
    <property type="project" value="UniProtKB-UniRule"/>
</dbReference>
<dbReference type="Pfam" id="PF04146">
    <property type="entry name" value="YTH"/>
    <property type="match status" value="1"/>
</dbReference>
<keyword evidence="5" id="KW-1185">Reference proteome</keyword>
<protein>
    <recommendedName>
        <fullName evidence="1">YTH domain-containing family protein</fullName>
    </recommendedName>
</protein>
<comment type="similarity">
    <text evidence="1">Belongs to the YTHDF family.</text>
</comment>
<dbReference type="PANTHER" id="PTHR12357:SF92">
    <property type="entry name" value="YTH DOMAIN-CONTAINING FAMILY PROTEIN"/>
    <property type="match status" value="1"/>
</dbReference>